<dbReference type="InterPro" id="IPR006564">
    <property type="entry name" value="Znf_PMZ"/>
</dbReference>
<dbReference type="Proteomes" id="UP000626092">
    <property type="component" value="Unassembled WGS sequence"/>
</dbReference>
<evidence type="ECO:0000259" key="7">
    <source>
        <dbReference type="PROSITE" id="PS50966"/>
    </source>
</evidence>
<feature type="compositionally biased region" description="Basic and acidic residues" evidence="6">
    <location>
        <begin position="1170"/>
        <end position="1179"/>
    </location>
</feature>
<dbReference type="SMART" id="SM00575">
    <property type="entry name" value="ZnF_PMZ"/>
    <property type="match status" value="2"/>
</dbReference>
<evidence type="ECO:0000256" key="3">
    <source>
        <dbReference type="ARBA" id="ARBA00022771"/>
    </source>
</evidence>
<dbReference type="InterPro" id="IPR031052">
    <property type="entry name" value="FHY3/FAR1"/>
</dbReference>
<dbReference type="OrthoDB" id="128308at2759"/>
<evidence type="ECO:0000256" key="6">
    <source>
        <dbReference type="SAM" id="MobiDB-lite"/>
    </source>
</evidence>
<dbReference type="InterPro" id="IPR058778">
    <property type="entry name" value="HTH_FAR1-11-like"/>
</dbReference>
<organism evidence="8 9">
    <name type="scientific">Rhododendron simsii</name>
    <name type="common">Sims's rhododendron</name>
    <dbReference type="NCBI Taxonomy" id="118357"/>
    <lineage>
        <taxon>Eukaryota</taxon>
        <taxon>Viridiplantae</taxon>
        <taxon>Streptophyta</taxon>
        <taxon>Embryophyta</taxon>
        <taxon>Tracheophyta</taxon>
        <taxon>Spermatophyta</taxon>
        <taxon>Magnoliopsida</taxon>
        <taxon>eudicotyledons</taxon>
        <taxon>Gunneridae</taxon>
        <taxon>Pentapetalae</taxon>
        <taxon>asterids</taxon>
        <taxon>Ericales</taxon>
        <taxon>Ericaceae</taxon>
        <taxon>Ericoideae</taxon>
        <taxon>Rhodoreae</taxon>
        <taxon>Rhododendron</taxon>
    </lineage>
</organism>
<dbReference type="EMBL" id="WJXA01000011">
    <property type="protein sequence ID" value="KAF7126368.1"/>
    <property type="molecule type" value="Genomic_DNA"/>
</dbReference>
<evidence type="ECO:0000256" key="5">
    <source>
        <dbReference type="PROSITE-ProRule" id="PRU00325"/>
    </source>
</evidence>
<keyword evidence="2" id="KW-0479">Metal-binding</keyword>
<evidence type="ECO:0000256" key="2">
    <source>
        <dbReference type="ARBA" id="ARBA00022723"/>
    </source>
</evidence>
<feature type="region of interest" description="Disordered" evidence="6">
    <location>
        <begin position="111"/>
        <end position="130"/>
    </location>
</feature>
<dbReference type="Pfam" id="PF10551">
    <property type="entry name" value="MULE"/>
    <property type="match status" value="1"/>
</dbReference>
<evidence type="ECO:0000256" key="4">
    <source>
        <dbReference type="ARBA" id="ARBA00022833"/>
    </source>
</evidence>
<proteinExistence type="inferred from homology"/>
<reference evidence="8" key="1">
    <citation type="submission" date="2019-11" db="EMBL/GenBank/DDBJ databases">
        <authorList>
            <person name="Liu Y."/>
            <person name="Hou J."/>
            <person name="Li T.-Q."/>
            <person name="Guan C.-H."/>
            <person name="Wu X."/>
            <person name="Wu H.-Z."/>
            <person name="Ling F."/>
            <person name="Zhang R."/>
            <person name="Shi X.-G."/>
            <person name="Ren J.-P."/>
            <person name="Chen E.-F."/>
            <person name="Sun J.-M."/>
        </authorList>
    </citation>
    <scope>NUCLEOTIDE SEQUENCE</scope>
    <source>
        <strain evidence="8">Adult_tree_wgs_1</strain>
        <tissue evidence="8">Leaves</tissue>
    </source>
</reference>
<dbReference type="GO" id="GO:0006355">
    <property type="term" value="P:regulation of DNA-templated transcription"/>
    <property type="evidence" value="ECO:0007669"/>
    <property type="project" value="InterPro"/>
</dbReference>
<comment type="similarity">
    <text evidence="1">Belongs to the FHY3/FAR1 family.</text>
</comment>
<dbReference type="AlphaFoldDB" id="A0A834LAB8"/>
<dbReference type="PANTHER" id="PTHR31669:SF184">
    <property type="entry name" value="PROTEIN FAR1-RELATED SEQUENCE 11"/>
    <property type="match status" value="1"/>
</dbReference>
<feature type="region of interest" description="Disordered" evidence="6">
    <location>
        <begin position="1170"/>
        <end position="1209"/>
    </location>
</feature>
<dbReference type="Pfam" id="PF03101">
    <property type="entry name" value="FAR1"/>
    <property type="match status" value="1"/>
</dbReference>
<evidence type="ECO:0000256" key="1">
    <source>
        <dbReference type="ARBA" id="ARBA00005889"/>
    </source>
</evidence>
<dbReference type="Pfam" id="PF04434">
    <property type="entry name" value="SWIM"/>
    <property type="match status" value="2"/>
</dbReference>
<feature type="domain" description="SWIM-type" evidence="7">
    <location>
        <begin position="964"/>
        <end position="997"/>
    </location>
</feature>
<dbReference type="Pfam" id="PF26175">
    <property type="entry name" value="HTH_FAR1"/>
    <property type="match status" value="1"/>
</dbReference>
<feature type="domain" description="SWIM-type" evidence="7">
    <location>
        <begin position="585"/>
        <end position="618"/>
    </location>
</feature>
<gene>
    <name evidence="8" type="ORF">RHSIM_Rhsim11G0118700</name>
</gene>
<name>A0A834LAB8_RHOSS</name>
<dbReference type="GO" id="GO:0008270">
    <property type="term" value="F:zinc ion binding"/>
    <property type="evidence" value="ECO:0007669"/>
    <property type="project" value="UniProtKB-KW"/>
</dbReference>
<dbReference type="PANTHER" id="PTHR31669">
    <property type="entry name" value="PROTEIN FAR1-RELATED SEQUENCE 10-RELATED"/>
    <property type="match status" value="1"/>
</dbReference>
<accession>A0A834LAB8</accession>
<comment type="caution">
    <text evidence="8">The sequence shown here is derived from an EMBL/GenBank/DDBJ whole genome shotgun (WGS) entry which is preliminary data.</text>
</comment>
<dbReference type="InterPro" id="IPR004330">
    <property type="entry name" value="FAR1_DNA_bnd_dom"/>
</dbReference>
<dbReference type="InterPro" id="IPR007527">
    <property type="entry name" value="Znf_SWIM"/>
</dbReference>
<feature type="region of interest" description="Disordered" evidence="6">
    <location>
        <begin position="25"/>
        <end position="53"/>
    </location>
</feature>
<protein>
    <recommendedName>
        <fullName evidence="7">SWIM-type domain-containing protein</fullName>
    </recommendedName>
</protein>
<dbReference type="InterPro" id="IPR018289">
    <property type="entry name" value="MULE_transposase_dom"/>
</dbReference>
<keyword evidence="4" id="KW-0862">Zinc</keyword>
<keyword evidence="9" id="KW-1185">Reference proteome</keyword>
<evidence type="ECO:0000313" key="8">
    <source>
        <dbReference type="EMBL" id="KAF7126368.1"/>
    </source>
</evidence>
<dbReference type="PROSITE" id="PS50966">
    <property type="entry name" value="ZF_SWIM"/>
    <property type="match status" value="2"/>
</dbReference>
<evidence type="ECO:0000313" key="9">
    <source>
        <dbReference type="Proteomes" id="UP000626092"/>
    </source>
</evidence>
<sequence length="1209" mass="137710">MSWVVIKKYMMSEEAGEMMVMYDDPSDQRSLSLDDTSSTEESPDETRLSLETTSDTVPYIGQRFGTHDAAYEFYSEFAKGCGFSIRRHRTEGKDGVGKGLTRRYFVCHRAGNTPVKNSNENKPQRNRKSSRCGCQAYLRISKTTELGAPEWRVTGFANHHNHELLEPNQVRFLPAYRTISDTDKSRILMFAKTGISVQQMMRLMELEKCVEPGYLPFTEKDVRNLLQSFRKVDPEDESIDLLRMCRNIKDKDQNFRYEFTLDSNNRLENIAWSYASSVQSYEIFGDAVVFDTTHRLTAFDMPLGIWVGMNNYGMPCFFGCMLLREENLRSFSWALKAFLGFMNGKAPQTLLTDQNMCLKEAISMEMPATKHALCIWMIVAKFPSWFNAVLGERYNEWKAEFYRLYNFEAIEDFELGWRDMVNCFGLHTNRHITNLFALRSLWALPYLRSHFFAGMTTTGQSKSINAFIQRVPLKILPLGDWDISCLYLWCRGRGGCWKREVTQVAVAIDFKDQAGEQQTMQQNLQNICLKTGAPMESHAAAILTPFAFSKLQEQLILAAHYASFQMEDGFLVRHHTKLDGGRKVYWVPREGIVSCSCHQFEFSGILCRHALRVLSTGNCFQIPERYLPLRWRRISIPSTKLLHCVPSDHAERVQLLQSMVSTLITESAKSKERLDIATEHVSVLLSRIRDQPVLPQEENAVVITVGAPSAVVILLAFLGFMNGKAPQTLLTDQNMCLKEAISMEMPATKHALCIWMIVAKFPSWFNAVLGERYNEWKAEFYRLYNFEAIEDFELGWRDMVNCFGLHTNRHITNLFALRSLWALPYLRSHFFAGMTTTGQSKSINAFIQRVPLKILPLGDWDISCLYLWCRGRGGCWKREVTQVAVAIDFKDQAGEQQTMQQNLQNICLKTGAPMESHAAAILTPFAFSKLQEQLILAAHYASFQMEDGFLVRHHTKLDGGRKVYWVPREGIVSCSCHQFEFSGILCRHALRVLSTGNCFQIPERYLPLRWRRISIPSTKLLHCVPSDHAERVQLLQSMVSTLITESAKSKERLDIATEHVSVLLSRIRDQPVLPQGVQAGFWADIPCVEFLLLLNSTQSPRGVVFPRLKDFTRKLSEACSFQNGRDGNGDFQVQMVFQQSSIEINGPWWSCDLIFFSTARLHVEGVPEGVARGKEDSEGGGRGGELGVIEGSSKAENEVGKSPKGSSEV</sequence>
<keyword evidence="3 5" id="KW-0863">Zinc-finger</keyword>